<dbReference type="Pfam" id="PF00583">
    <property type="entry name" value="Acetyltransf_1"/>
    <property type="match status" value="1"/>
</dbReference>
<feature type="domain" description="N-acetyltransferase" evidence="1">
    <location>
        <begin position="7"/>
        <end position="159"/>
    </location>
</feature>
<keyword evidence="3" id="KW-1185">Reference proteome</keyword>
<evidence type="ECO:0000259" key="1">
    <source>
        <dbReference type="PROSITE" id="PS51186"/>
    </source>
</evidence>
<dbReference type="RefSeq" id="WP_209593318.1">
    <property type="nucleotide sequence ID" value="NZ_JAGJCF010000002.1"/>
</dbReference>
<dbReference type="InterPro" id="IPR000182">
    <property type="entry name" value="GNAT_dom"/>
</dbReference>
<gene>
    <name evidence="2" type="ORF">J6595_04940</name>
</gene>
<organism evidence="2 3">
    <name type="scientific">Jiella mangrovi</name>
    <dbReference type="NCBI Taxonomy" id="2821407"/>
    <lineage>
        <taxon>Bacteria</taxon>
        <taxon>Pseudomonadati</taxon>
        <taxon>Pseudomonadota</taxon>
        <taxon>Alphaproteobacteria</taxon>
        <taxon>Hyphomicrobiales</taxon>
        <taxon>Aurantimonadaceae</taxon>
        <taxon>Jiella</taxon>
    </lineage>
</organism>
<dbReference type="SUPFAM" id="SSF55729">
    <property type="entry name" value="Acyl-CoA N-acyltransferases (Nat)"/>
    <property type="match status" value="1"/>
</dbReference>
<proteinExistence type="predicted"/>
<evidence type="ECO:0000313" key="2">
    <source>
        <dbReference type="EMBL" id="MBP0614923.1"/>
    </source>
</evidence>
<dbReference type="Gene3D" id="3.40.630.30">
    <property type="match status" value="1"/>
</dbReference>
<reference evidence="2 3" key="1">
    <citation type="submission" date="2021-04" db="EMBL/GenBank/DDBJ databases">
        <title>Whole genome sequence of Jiella sp. KSK16Y-1.</title>
        <authorList>
            <person name="Tuo L."/>
        </authorList>
    </citation>
    <scope>NUCLEOTIDE SEQUENCE [LARGE SCALE GENOMIC DNA]</scope>
    <source>
        <strain evidence="2 3">KSK16Y-1</strain>
    </source>
</reference>
<sequence length="206" mass="23341">MPAAEDVFTRRLHPGEWPFLQAHFERLDPASRRLRFGNAVTSAFIERYARNSFDADAVVLGLFVGGVVRGVAELRFISADRGEAEIAFSIERQCQGFGYGTRLFARMRDAARNRGVHRLWLTCLSENRRILAIAKKFGAKVTLLGNEATAEISGQHPGRGSLSREWVEETRAQIFEMIDQRQRRIERIFDPFDSVGDRATGTQARQ</sequence>
<comment type="caution">
    <text evidence="2">The sequence shown here is derived from an EMBL/GenBank/DDBJ whole genome shotgun (WGS) entry which is preliminary data.</text>
</comment>
<dbReference type="PROSITE" id="PS51186">
    <property type="entry name" value="GNAT"/>
    <property type="match status" value="1"/>
</dbReference>
<evidence type="ECO:0000313" key="3">
    <source>
        <dbReference type="Proteomes" id="UP000678276"/>
    </source>
</evidence>
<dbReference type="EMBL" id="JAGJCF010000002">
    <property type="protein sequence ID" value="MBP0614923.1"/>
    <property type="molecule type" value="Genomic_DNA"/>
</dbReference>
<accession>A0ABS4BDV2</accession>
<protein>
    <submittedName>
        <fullName evidence="2">GNAT family N-acetyltransferase</fullName>
    </submittedName>
</protein>
<name>A0ABS4BDV2_9HYPH</name>
<dbReference type="Proteomes" id="UP000678276">
    <property type="component" value="Unassembled WGS sequence"/>
</dbReference>
<dbReference type="CDD" id="cd04301">
    <property type="entry name" value="NAT_SF"/>
    <property type="match status" value="1"/>
</dbReference>
<dbReference type="InterPro" id="IPR016181">
    <property type="entry name" value="Acyl_CoA_acyltransferase"/>
</dbReference>